<reference evidence="2" key="1">
    <citation type="submission" date="2021-12" db="EMBL/GenBank/DDBJ databases">
        <authorList>
            <person name="King R."/>
        </authorList>
    </citation>
    <scope>NUCLEOTIDE SEQUENCE</scope>
</reference>
<dbReference type="EMBL" id="OU893337">
    <property type="protein sequence ID" value="CAG9793883.1"/>
    <property type="molecule type" value="Genomic_DNA"/>
</dbReference>
<keyword evidence="3" id="KW-1185">Reference proteome</keyword>
<feature type="region of interest" description="Disordered" evidence="1">
    <location>
        <begin position="1"/>
        <end position="40"/>
    </location>
</feature>
<sequence>MATAAAAARQRPTSNRHSLRWRRGPTWGRSRTDSGAAPRRPGRELCLARVYVSATPRATLRRYGARREALCTSSRRASTDAPSSLGPLCALQSRACVRDLQPHASYYIILILNILNTASFS</sequence>
<dbReference type="OrthoDB" id="7459379at2759"/>
<dbReference type="Proteomes" id="UP001153714">
    <property type="component" value="Chromosome 6"/>
</dbReference>
<evidence type="ECO:0000313" key="2">
    <source>
        <dbReference type="EMBL" id="CAG9793883.1"/>
    </source>
</evidence>
<proteinExistence type="predicted"/>
<reference evidence="2" key="2">
    <citation type="submission" date="2022-10" db="EMBL/GenBank/DDBJ databases">
        <authorList>
            <consortium name="ENA_rothamsted_submissions"/>
            <consortium name="culmorum"/>
            <person name="King R."/>
        </authorList>
    </citation>
    <scope>NUCLEOTIDE SEQUENCE</scope>
</reference>
<dbReference type="AlphaFoldDB" id="A0A9N9RCP2"/>
<evidence type="ECO:0000313" key="3">
    <source>
        <dbReference type="Proteomes" id="UP001153714"/>
    </source>
</evidence>
<gene>
    <name evidence="2" type="ORF">DIATSA_LOCUS11295</name>
</gene>
<evidence type="ECO:0000256" key="1">
    <source>
        <dbReference type="SAM" id="MobiDB-lite"/>
    </source>
</evidence>
<name>A0A9N9RCP2_9NEOP</name>
<protein>
    <submittedName>
        <fullName evidence="2">Uncharacterized protein</fullName>
    </submittedName>
</protein>
<accession>A0A9N9RCP2</accession>
<organism evidence="2 3">
    <name type="scientific">Diatraea saccharalis</name>
    <name type="common">sugarcane borer</name>
    <dbReference type="NCBI Taxonomy" id="40085"/>
    <lineage>
        <taxon>Eukaryota</taxon>
        <taxon>Metazoa</taxon>
        <taxon>Ecdysozoa</taxon>
        <taxon>Arthropoda</taxon>
        <taxon>Hexapoda</taxon>
        <taxon>Insecta</taxon>
        <taxon>Pterygota</taxon>
        <taxon>Neoptera</taxon>
        <taxon>Endopterygota</taxon>
        <taxon>Lepidoptera</taxon>
        <taxon>Glossata</taxon>
        <taxon>Ditrysia</taxon>
        <taxon>Pyraloidea</taxon>
        <taxon>Crambidae</taxon>
        <taxon>Crambinae</taxon>
        <taxon>Diatraea</taxon>
    </lineage>
</organism>